<dbReference type="InterPro" id="IPR000873">
    <property type="entry name" value="AMP-dep_synth/lig_dom"/>
</dbReference>
<dbReference type="Gene3D" id="3.30.300.30">
    <property type="match status" value="2"/>
</dbReference>
<dbReference type="InterPro" id="IPR020845">
    <property type="entry name" value="AMP-binding_CS"/>
</dbReference>
<dbReference type="Gene3D" id="3.30.559.10">
    <property type="entry name" value="Chloramphenicol acetyltransferase-like domain"/>
    <property type="match status" value="5"/>
</dbReference>
<comment type="caution">
    <text evidence="5">The sequence shown here is derived from an EMBL/GenBank/DDBJ whole genome shotgun (WGS) entry which is preliminary data.</text>
</comment>
<dbReference type="Gene3D" id="1.10.10.1830">
    <property type="entry name" value="Non-ribosomal peptide synthase, adenylation domain"/>
    <property type="match status" value="1"/>
</dbReference>
<dbReference type="PROSITE" id="PS50075">
    <property type="entry name" value="CARRIER"/>
    <property type="match status" value="3"/>
</dbReference>
<dbReference type="Proteomes" id="UP000625930">
    <property type="component" value="Unassembled WGS sequence"/>
</dbReference>
<evidence type="ECO:0000256" key="2">
    <source>
        <dbReference type="ARBA" id="ARBA00022450"/>
    </source>
</evidence>
<dbReference type="FunFam" id="2.30.38.10:FF:000001">
    <property type="entry name" value="Non-ribosomal peptide synthetase PvdI"/>
    <property type="match status" value="1"/>
</dbReference>
<dbReference type="GO" id="GO:0044550">
    <property type="term" value="P:secondary metabolite biosynthetic process"/>
    <property type="evidence" value="ECO:0007669"/>
    <property type="project" value="TreeGrafter"/>
</dbReference>
<reference evidence="5" key="1">
    <citation type="submission" date="2020-11" db="EMBL/GenBank/DDBJ databases">
        <title>Enhanced detection system for hospital associated transmission using whole genome sequencing surveillance.</title>
        <authorList>
            <person name="Harrison L.H."/>
            <person name="Van Tyne D."/>
            <person name="Marsh J.W."/>
            <person name="Griffith M.P."/>
            <person name="Snyder D.J."/>
            <person name="Cooper V.S."/>
            <person name="Mustapha M."/>
        </authorList>
    </citation>
    <scope>NUCLEOTIDE SEQUENCE</scope>
    <source>
        <strain evidence="5">STEN00091</strain>
    </source>
</reference>
<dbReference type="Pfam" id="PF00550">
    <property type="entry name" value="PP-binding"/>
    <property type="match status" value="3"/>
</dbReference>
<dbReference type="Gene3D" id="3.40.50.980">
    <property type="match status" value="2"/>
</dbReference>
<dbReference type="CDD" id="cd19534">
    <property type="entry name" value="E_NRPS"/>
    <property type="match status" value="1"/>
</dbReference>
<dbReference type="FunFam" id="3.30.559.10:FF:000012">
    <property type="entry name" value="Non-ribosomal peptide synthetase"/>
    <property type="match status" value="2"/>
</dbReference>
<evidence type="ECO:0000256" key="4">
    <source>
        <dbReference type="ARBA" id="ARBA00022737"/>
    </source>
</evidence>
<dbReference type="InterPro" id="IPR042099">
    <property type="entry name" value="ANL_N_sf"/>
</dbReference>
<dbReference type="Gene3D" id="3.40.50.12780">
    <property type="entry name" value="N-terminal domain of ligase-like"/>
    <property type="match status" value="1"/>
</dbReference>
<evidence type="ECO:0000313" key="5">
    <source>
        <dbReference type="EMBL" id="MBH1652551.1"/>
    </source>
</evidence>
<keyword evidence="2" id="KW-0596">Phosphopantetheine</keyword>
<name>A0A6B8JAS3_STEMA</name>
<evidence type="ECO:0000256" key="1">
    <source>
        <dbReference type="ARBA" id="ARBA00001957"/>
    </source>
</evidence>
<gene>
    <name evidence="5" type="ORF">I5U67_10250</name>
</gene>
<dbReference type="RefSeq" id="WP_154264129.1">
    <property type="nucleotide sequence ID" value="NZ_CP040438.1"/>
</dbReference>
<dbReference type="NCBIfam" id="TIGR01720">
    <property type="entry name" value="NRPS-para261"/>
    <property type="match status" value="1"/>
</dbReference>
<dbReference type="PANTHER" id="PTHR45527">
    <property type="entry name" value="NONRIBOSOMAL PEPTIDE SYNTHETASE"/>
    <property type="match status" value="1"/>
</dbReference>
<dbReference type="InterPro" id="IPR036736">
    <property type="entry name" value="ACP-like_sf"/>
</dbReference>
<dbReference type="InterPro" id="IPR041464">
    <property type="entry name" value="TubC_N"/>
</dbReference>
<dbReference type="CDD" id="cd19543">
    <property type="entry name" value="DCL_NRPS"/>
    <property type="match status" value="1"/>
</dbReference>
<keyword evidence="3" id="KW-0597">Phosphoprotein</keyword>
<dbReference type="InterPro" id="IPR006162">
    <property type="entry name" value="Ppantetheine_attach_site"/>
</dbReference>
<dbReference type="GO" id="GO:0043041">
    <property type="term" value="P:amino acid activation for nonribosomal peptide biosynthetic process"/>
    <property type="evidence" value="ECO:0007669"/>
    <property type="project" value="TreeGrafter"/>
</dbReference>
<dbReference type="PROSITE" id="PS00012">
    <property type="entry name" value="PHOSPHOPANTETHEINE"/>
    <property type="match status" value="3"/>
</dbReference>
<accession>A0A6B8JAS3</accession>
<dbReference type="CDD" id="cd05930">
    <property type="entry name" value="A_NRPS"/>
    <property type="match status" value="2"/>
</dbReference>
<dbReference type="GO" id="GO:0003824">
    <property type="term" value="F:catalytic activity"/>
    <property type="evidence" value="ECO:0007669"/>
    <property type="project" value="InterPro"/>
</dbReference>
<dbReference type="PANTHER" id="PTHR45527:SF1">
    <property type="entry name" value="FATTY ACID SYNTHASE"/>
    <property type="match status" value="1"/>
</dbReference>
<evidence type="ECO:0000256" key="3">
    <source>
        <dbReference type="ARBA" id="ARBA00022553"/>
    </source>
</evidence>
<proteinExistence type="predicted"/>
<dbReference type="InterPro" id="IPR023213">
    <property type="entry name" value="CAT-like_dom_sf"/>
</dbReference>
<dbReference type="Pfam" id="PF00668">
    <property type="entry name" value="Condensation"/>
    <property type="match status" value="4"/>
</dbReference>
<dbReference type="Gene3D" id="1.10.1200.10">
    <property type="entry name" value="ACP-like"/>
    <property type="match status" value="3"/>
</dbReference>
<evidence type="ECO:0000313" key="6">
    <source>
        <dbReference type="Proteomes" id="UP000625930"/>
    </source>
</evidence>
<keyword evidence="4" id="KW-0677">Repeat</keyword>
<dbReference type="CDD" id="cd19531">
    <property type="entry name" value="LCL_NRPS-like"/>
    <property type="match status" value="2"/>
</dbReference>
<dbReference type="InterPro" id="IPR044894">
    <property type="entry name" value="TubC_N_sf"/>
</dbReference>
<dbReference type="InterPro" id="IPR020806">
    <property type="entry name" value="PKS_PP-bd"/>
</dbReference>
<dbReference type="InterPro" id="IPR025110">
    <property type="entry name" value="AMP-bd_C"/>
</dbReference>
<dbReference type="SMART" id="SM00823">
    <property type="entry name" value="PKS_PP"/>
    <property type="match status" value="2"/>
</dbReference>
<protein>
    <submittedName>
        <fullName evidence="5">Amino acid adenylation domain-containing protein</fullName>
    </submittedName>
</protein>
<dbReference type="PROSITE" id="PS00455">
    <property type="entry name" value="AMP_BINDING"/>
    <property type="match status" value="1"/>
</dbReference>
<dbReference type="InterPro" id="IPR009081">
    <property type="entry name" value="PP-bd_ACP"/>
</dbReference>
<comment type="cofactor">
    <cofactor evidence="1">
        <name>pantetheine 4'-phosphate</name>
        <dbReference type="ChEBI" id="CHEBI:47942"/>
    </cofactor>
</comment>
<dbReference type="FunFam" id="3.40.50.980:FF:000001">
    <property type="entry name" value="Non-ribosomal peptide synthetase"/>
    <property type="match status" value="1"/>
</dbReference>
<dbReference type="Pfam" id="PF13193">
    <property type="entry name" value="AMP-binding_C"/>
    <property type="match status" value="2"/>
</dbReference>
<dbReference type="Gene3D" id="2.30.38.10">
    <property type="entry name" value="Luciferase, Domain 3"/>
    <property type="match status" value="1"/>
</dbReference>
<dbReference type="InterPro" id="IPR001242">
    <property type="entry name" value="Condensation_dom"/>
</dbReference>
<dbReference type="SUPFAM" id="SSF52777">
    <property type="entry name" value="CoA-dependent acyltransferases"/>
    <property type="match status" value="9"/>
</dbReference>
<dbReference type="Gene3D" id="3.30.559.30">
    <property type="entry name" value="Nonribosomal peptide synthetase, condensation domain"/>
    <property type="match status" value="4"/>
</dbReference>
<organism evidence="5 6">
    <name type="scientific">Stenotrophomonas maltophilia</name>
    <name type="common">Pseudomonas maltophilia</name>
    <name type="synonym">Xanthomonas maltophilia</name>
    <dbReference type="NCBI Taxonomy" id="40324"/>
    <lineage>
        <taxon>Bacteria</taxon>
        <taxon>Pseudomonadati</taxon>
        <taxon>Pseudomonadota</taxon>
        <taxon>Gammaproteobacteria</taxon>
        <taxon>Lysobacterales</taxon>
        <taxon>Lysobacteraceae</taxon>
        <taxon>Stenotrophomonas</taxon>
        <taxon>Stenotrophomonas maltophilia group</taxon>
    </lineage>
</organism>
<dbReference type="InterPro" id="IPR010060">
    <property type="entry name" value="NRPS_synth"/>
</dbReference>
<dbReference type="InterPro" id="IPR045851">
    <property type="entry name" value="AMP-bd_C_sf"/>
</dbReference>
<dbReference type="FunFam" id="1.10.1200.10:FF:000005">
    <property type="entry name" value="Nonribosomal peptide synthetase 1"/>
    <property type="match status" value="1"/>
</dbReference>
<dbReference type="Pfam" id="PF18563">
    <property type="entry name" value="TubC_N"/>
    <property type="match status" value="1"/>
</dbReference>
<dbReference type="InterPro" id="IPR010071">
    <property type="entry name" value="AA_adenyl_dom"/>
</dbReference>
<dbReference type="SUPFAM" id="SSF56801">
    <property type="entry name" value="Acetyl-CoA synthetase-like"/>
    <property type="match status" value="2"/>
</dbReference>
<dbReference type="GO" id="GO:0005737">
    <property type="term" value="C:cytoplasm"/>
    <property type="evidence" value="ECO:0007669"/>
    <property type="project" value="TreeGrafter"/>
</dbReference>
<dbReference type="GO" id="GO:0031177">
    <property type="term" value="F:phosphopantetheine binding"/>
    <property type="evidence" value="ECO:0007669"/>
    <property type="project" value="InterPro"/>
</dbReference>
<dbReference type="EMBL" id="JADUNP010000017">
    <property type="protein sequence ID" value="MBH1652551.1"/>
    <property type="molecule type" value="Genomic_DNA"/>
</dbReference>
<dbReference type="NCBIfam" id="TIGR01733">
    <property type="entry name" value="AA-adenyl-dom"/>
    <property type="match status" value="1"/>
</dbReference>
<sequence>MPIAVLEKARAKNVDLSVVDGRLKVRAKPGALDDELRQEIALNKELLIELLSEIQSSTADTGGDLIKPVARATAGSPLSFSQQRLWFIDQHEAGSSQYNIPTALTLRGDLNKGALRKSLDTLLERHQVLRTTYAEVDERAVQIVHPAMKVPMRELDLTHLDEASAAAEVERLVRCEANMAFNLRQDPMLRVSLLKLSESEHVLLLTMHHIASDGWSVGVLTREFVALYQAFHQERDNPLSPLGIQYADFALWQRETLRDEVVSAQLDYWEKQLAAAPTVHRLPLERPRPAEQSFEGRIVRQHLDATLGKQLNELARDNGATLFMLLESAFALLLARWSHEDDIVIGTPIAGRTHSQLEPLIGFFVNTLVFRHQFDGDQSFTHMLRDAVRKALDAYANQDVPFDMVVERVQPKRSLSHSPLFQVLFALQNNEEATLDLPDLAISTLTGGQQTIKFDLELAISESQSGLWLNWTYACSLFDEASIHRLSTSFESLLRHVVAAPSTPIYQLALSSMADVEPQRALMRQAGKAWPEDVCLHRQFEKYAESQPHASALVFEGASLTYQQLNERANKVAHWLIQQGVGPDSIVGLCIDRSLDMVVAILAAWKAGGAYLPIDPAYPASRIDYILQDSKTSTLLTSSQVAGGHAFNVGAQLSMDDEHAVSALESSNPVIDGLTGDCLAYVIYTSGSTGVPKGVCVAHRSLSHLSRHLDEITGQPAVWGWMTSYVFDASLQGLTRLGHGGCLVVLDDSHKLEVGRLTSVLGQHRFDILDCTPSIVESWLDQDCGSMLPDLLVGGEAISTALWQRLVEWQESHDRKAFNVYGPTECCVDSTWARIAGEMPHIGKALGDTTLHILSDDGQFVPAGAPGELHIAGVGLARGYLNRPELTASRFIVDRESQVRLYRTGDIVRLRADGNLEFMGRADGQVKIRGFRIELGEIEHQLNQLSAVRTCAVLAIEGQANQKRLVAYVVPRQPMDVGFSDIDLAAELRAALEQSLAAHMVPSAFKFLSRLPLNASGKLDKKGLAQLEVTASSHDRSAGPRNATEALLCEIWKTLLRVDEVGIHDNFFQLGGDSILSIQVVARANKAGIPLTTRQLFASQTIAELAVGGEGVTTAADAPQQTIKGALQLLPIQKAFLAADREHIQHFNQSVLLVTPATFDFDALKRAVGSILQRHDALRLRFESQGDDWSATHEPLTDKMIDDCCLHEVLAADVDGMGITQRCEHHQLALGIGRPPLLRVVYFQGADSGRLLLVAHHLVVDGVSWRILLADLEQAYRVQQGSPAPALAPKTSAFQQWGAALADYARSEALQKERAFWHAQLADTIPSFPADFPMRSAARRSTTRTVRIGLSEAETTRLLRECPAAYRTDVNELLLSAVYLGMRRWTQSPTLRVILEGHGREDVFEALDTTQTVGWFTTTYPLTLRCDDVEIPSVIRSVKEHYRAIPNKGLGYGVLRHLTGDAVLAQAEQGSRAQVVFNYLGQFDQTFDEASLFRFAPESTGTDVDPERRREQVLELNGMVVLGKLQFELSFSDQEFLRANMEGLAGHLEDALRRVIEHCAPAKGAAPVALRRQSGLLPSDFPMSRVTTADLDAWQVRYTIENLYPATSMQQGMLYHSMLDASAYVSQIYPTFTGHLDADLFRQAWQAVVERYDILRTVFVGEGEQLHQLVVPNAVVPWVEVDLRSLTEEQQARHFEDARQRDKAIGFDPSCAPMLRISLFWLSDNRFRVLWSSHHMLLDGWSTPLVYRDVMAIYQSLLRGDKAMLPAAAPFSNYISWLQAQDRSAAANYWRAQLADTQAPTPLVIDRMPGKRGQGHRARSVQLTREVSDQLQAFAKRSHTTVNTLVQLAWGLLLHRYSGEETVMFGATVSGRPAAVADIESMVGLFINTIPVKLSFAQTDVLPLIAALHRSFQESNDFGYLPLAEVQSYSPSGSHTPLFDSLIAFENFPIDAAVGTTADMSAHGLAMDGLGSDEQTNYKLTLVATLQEVLTISCRFRDEDFSEEAIEAMLSVLVTFLAQLPSSDSITTIELPDDAFHVQLRQRALQHGKVPRSTGLADGDRTTVAPATQTEVDMLAIWQDVLGVEISSTRDGFFDLGGNSLKAMRVAGRVATHFGIERSLKALFLHSSIEGLSNYVDRQKQVSRVHIPVIDKHGSIPLSFSQQQLWVVDQVNGGSSHYNMPFALRLRGSLDRGALRNGLETIIARHSVLRTVFVRTDEGPVQIVQPSHAIDFPVIDLAGLDAAAKAAAVARHTAEEASTAFNLERDQLLRVRLLALDEQDHVLLLTMHHIASDGWSIGVLASEFVALYTALHEGREATLPELDIQYADFAHWQRTTFADEIERQWHHWERVLQGAPPLHALPLDHPRPPQQKFAGAVHTQVIGRELLSALDALGKRHDATPFMVLQSAFAALLSRWSREADIVIGSPVACRTNEQLGALIGFFVNTLVFRYQLNPDKRFIDVLAEGRKQAIEAFANQDIPLEMLVDRLQPERSLSHSPVVQVVFSLQNQSVGELRLPGLEIAGEGDPAPVAKFELELDAVEHSGELHLAWRYATSLFEAATIERMAAGFAVLLQSIVDRPERSLRELPLMSVEERRNVVEVISGQSSPHPSESLIQERFEQVAAIQPDAQAIAYDAQCLSYGELNARANRLAHHLLARGLEPGDRVGICMEHGPEALVAVMGVLKAGATYALLHSDLPAAGLVQRLQDLAPVALVAQVATQSLLDGVAVDVLCMDEAETRDALARAPAHNPDARALGIDATSLACVAYGSGRAGDEQGVLVEHRNVLNLWTLLDTIVGSTDTPTRSVALNGSVAFDAFVGSLAQLLSGACVVLLARDAGADGKRLLDQLVQQRVDLLHCTPTQLQLLVTAGLLEAGSGSRCHRVLVGGEPIPSALHAYMLAAANVAFHNVYGMIESGLAAASPVAAPWLHGYNIGRPLGNARVYILDEDRQPVPVGVVGELCVGGAGVARGYLGEVRSTAEHFVADPFGTDPGARMYRSGDLGRWRVDGTIELLGRTGSQTIFRRLHIDAGRIEAGLLACAGVQEAAVVVRKDPAGLEVLTAYLVALAGHRLSPVDLRARLTVDLPEYMVPGAFVVLDALPRTAGGLRDLDALPALTSVGPDDHEYEAPVGEREEVLAGIWQALFGLDQVGRNQNFFDIGGNSIRAIQTVMQAGKLGLDIKIGSIFKLQTIRGICGVVDASAQAAPATRQTYAPLSPYQHDVLQSGAADAGCWRAQIEVGGEVTETHFRQWVKGTITERDALLSVFQATGDSYRVMRVEASRELLRSIVNIHDVSGAGPEAIVAEVAAARRQVERAIASLQGPLLRADLFVGDTSSVAVLSVHRALLDEVQWDTLSDQFRSAFTGTMQ</sequence>
<dbReference type="Pfam" id="PF00501">
    <property type="entry name" value="AMP-binding"/>
    <property type="match status" value="2"/>
</dbReference>
<dbReference type="SUPFAM" id="SSF47336">
    <property type="entry name" value="ACP-like"/>
    <property type="match status" value="3"/>
</dbReference>